<dbReference type="PANTHER" id="PTHR11362:SF82">
    <property type="entry name" value="PHOSPHATIDYLETHANOLAMINE-BINDING PROTEIN 4"/>
    <property type="match status" value="1"/>
</dbReference>
<dbReference type="InterPro" id="IPR035810">
    <property type="entry name" value="PEBP_euk"/>
</dbReference>
<dbReference type="SUPFAM" id="SSF49777">
    <property type="entry name" value="PEBP-like"/>
    <property type="match status" value="1"/>
</dbReference>
<dbReference type="InterPro" id="IPR036610">
    <property type="entry name" value="PEBP-like_sf"/>
</dbReference>
<dbReference type="EMBL" id="QCYY01002194">
    <property type="protein sequence ID" value="ROT72204.1"/>
    <property type="molecule type" value="Genomic_DNA"/>
</dbReference>
<reference evidence="1 2" key="2">
    <citation type="submission" date="2019-01" db="EMBL/GenBank/DDBJ databases">
        <title>The decoding of complex shrimp genome reveals the adaptation for benthos swimmer, frequently molting mechanism and breeding impact on genome.</title>
        <authorList>
            <person name="Sun Y."/>
            <person name="Gao Y."/>
            <person name="Yu Y."/>
        </authorList>
    </citation>
    <scope>NUCLEOTIDE SEQUENCE [LARGE SCALE GENOMIC DNA]</scope>
    <source>
        <tissue evidence="1">Muscle</tissue>
    </source>
</reference>
<evidence type="ECO:0000313" key="1">
    <source>
        <dbReference type="EMBL" id="ROT72204.1"/>
    </source>
</evidence>
<sequence>MTDPDAPSRQDPKFREFHHWLVVNIPGSDLARGKVLSDYVGSGPPQGTGLHRYVFIVYEQPGALQCDEPIIPRNSAEHRRSFSIRKFASKYKLRPAAGNFYQAEYDPSTDLVHKQLGLRK</sequence>
<organism evidence="1 2">
    <name type="scientific">Penaeus vannamei</name>
    <name type="common">Whiteleg shrimp</name>
    <name type="synonym">Litopenaeus vannamei</name>
    <dbReference type="NCBI Taxonomy" id="6689"/>
    <lineage>
        <taxon>Eukaryota</taxon>
        <taxon>Metazoa</taxon>
        <taxon>Ecdysozoa</taxon>
        <taxon>Arthropoda</taxon>
        <taxon>Crustacea</taxon>
        <taxon>Multicrustacea</taxon>
        <taxon>Malacostraca</taxon>
        <taxon>Eumalacostraca</taxon>
        <taxon>Eucarida</taxon>
        <taxon>Decapoda</taxon>
        <taxon>Dendrobranchiata</taxon>
        <taxon>Penaeoidea</taxon>
        <taxon>Penaeidae</taxon>
        <taxon>Penaeus</taxon>
    </lineage>
</organism>
<dbReference type="STRING" id="6689.A0A3R7PNJ2"/>
<gene>
    <name evidence="1" type="ORF">C7M84_009447</name>
</gene>
<evidence type="ECO:0000313" key="2">
    <source>
        <dbReference type="Proteomes" id="UP000283509"/>
    </source>
</evidence>
<proteinExistence type="predicted"/>
<name>A0A3R7PNJ2_PENVA</name>
<dbReference type="Gene3D" id="3.90.280.10">
    <property type="entry name" value="PEBP-like"/>
    <property type="match status" value="1"/>
</dbReference>
<dbReference type="Pfam" id="PF01161">
    <property type="entry name" value="PBP"/>
    <property type="match status" value="1"/>
</dbReference>
<keyword evidence="2" id="KW-1185">Reference proteome</keyword>
<dbReference type="InterPro" id="IPR008914">
    <property type="entry name" value="PEBP"/>
</dbReference>
<dbReference type="CDD" id="cd00866">
    <property type="entry name" value="PEBP_euk"/>
    <property type="match status" value="1"/>
</dbReference>
<comment type="caution">
    <text evidence="1">The sequence shown here is derived from an EMBL/GenBank/DDBJ whole genome shotgun (WGS) entry which is preliminary data.</text>
</comment>
<accession>A0A3R7PNJ2</accession>
<reference evidence="1 2" key="1">
    <citation type="submission" date="2018-04" db="EMBL/GenBank/DDBJ databases">
        <authorList>
            <person name="Zhang X."/>
            <person name="Yuan J."/>
            <person name="Li F."/>
            <person name="Xiang J."/>
        </authorList>
    </citation>
    <scope>NUCLEOTIDE SEQUENCE [LARGE SCALE GENOMIC DNA]</scope>
    <source>
        <tissue evidence="1">Muscle</tissue>
    </source>
</reference>
<dbReference type="AlphaFoldDB" id="A0A3R7PNJ2"/>
<protein>
    <submittedName>
        <fullName evidence="1">Uncharacterized protein</fullName>
    </submittedName>
</protein>
<dbReference type="PANTHER" id="PTHR11362">
    <property type="entry name" value="PHOSPHATIDYLETHANOLAMINE-BINDING PROTEIN"/>
    <property type="match status" value="1"/>
</dbReference>
<dbReference type="Proteomes" id="UP000283509">
    <property type="component" value="Unassembled WGS sequence"/>
</dbReference>
<dbReference type="OrthoDB" id="2506647at2759"/>